<dbReference type="AlphaFoldDB" id="A0ABD3H1P3"/>
<evidence type="ECO:0000256" key="1">
    <source>
        <dbReference type="SAM" id="SignalP"/>
    </source>
</evidence>
<evidence type="ECO:0000313" key="2">
    <source>
        <dbReference type="EMBL" id="KAL3684691.1"/>
    </source>
</evidence>
<evidence type="ECO:0000313" key="3">
    <source>
        <dbReference type="Proteomes" id="UP001633002"/>
    </source>
</evidence>
<protein>
    <submittedName>
        <fullName evidence="2">Uncharacterized protein</fullName>
    </submittedName>
</protein>
<keyword evidence="3" id="KW-1185">Reference proteome</keyword>
<dbReference type="EMBL" id="JBJQOH010000006">
    <property type="protein sequence ID" value="KAL3684691.1"/>
    <property type="molecule type" value="Genomic_DNA"/>
</dbReference>
<comment type="caution">
    <text evidence="2">The sequence shown here is derived from an EMBL/GenBank/DDBJ whole genome shotgun (WGS) entry which is preliminary data.</text>
</comment>
<name>A0ABD3H1P3_9MARC</name>
<organism evidence="2 3">
    <name type="scientific">Riccia sorocarpa</name>
    <dbReference type="NCBI Taxonomy" id="122646"/>
    <lineage>
        <taxon>Eukaryota</taxon>
        <taxon>Viridiplantae</taxon>
        <taxon>Streptophyta</taxon>
        <taxon>Embryophyta</taxon>
        <taxon>Marchantiophyta</taxon>
        <taxon>Marchantiopsida</taxon>
        <taxon>Marchantiidae</taxon>
        <taxon>Marchantiales</taxon>
        <taxon>Ricciaceae</taxon>
        <taxon>Riccia</taxon>
    </lineage>
</organism>
<accession>A0ABD3H1P3</accession>
<feature type="signal peptide" evidence="1">
    <location>
        <begin position="1"/>
        <end position="23"/>
    </location>
</feature>
<gene>
    <name evidence="2" type="ORF">R1sor_002713</name>
</gene>
<proteinExistence type="predicted"/>
<sequence length="227" mass="24492">MNICRLSAAVCLLFLLFAGSVYTEHGSFHVEEELGADLCPECKLLGKVQLEPTKVELDLVPVEPTAPLIQDEDLGAEICTEKVVSYVIPSRKPSTDSSDTDSYGVDMCPEKGQAMGSSVERQDLGAEICTEKVVSYVIPSRKPSADSSDTDSYGVDMCPEKGQPMGSSVERQDLGAEICTEKTAGIVEGTTGTVDPLEEFIQHLRSRSIGDLHFVEISLVVVNTRTS</sequence>
<keyword evidence="1" id="KW-0732">Signal</keyword>
<reference evidence="2 3" key="1">
    <citation type="submission" date="2024-09" db="EMBL/GenBank/DDBJ databases">
        <title>Chromosome-scale assembly of Riccia sorocarpa.</title>
        <authorList>
            <person name="Paukszto L."/>
        </authorList>
    </citation>
    <scope>NUCLEOTIDE SEQUENCE [LARGE SCALE GENOMIC DNA]</scope>
    <source>
        <strain evidence="2">LP-2024</strain>
        <tissue evidence="2">Aerial parts of the thallus</tissue>
    </source>
</reference>
<dbReference type="Proteomes" id="UP001633002">
    <property type="component" value="Unassembled WGS sequence"/>
</dbReference>
<feature type="chain" id="PRO_5044840991" evidence="1">
    <location>
        <begin position="24"/>
        <end position="227"/>
    </location>
</feature>